<evidence type="ECO:0000256" key="1">
    <source>
        <dbReference type="SAM" id="MobiDB-lite"/>
    </source>
</evidence>
<dbReference type="GeneID" id="25981232"/>
<name>F0XQI0_GROCL</name>
<dbReference type="AlphaFoldDB" id="F0XQI0"/>
<keyword evidence="3" id="KW-1185">Reference proteome</keyword>
<feature type="region of interest" description="Disordered" evidence="1">
    <location>
        <begin position="15"/>
        <end position="73"/>
    </location>
</feature>
<protein>
    <submittedName>
        <fullName evidence="2">Uncharacterized protein</fullName>
    </submittedName>
</protein>
<sequence length="73" mass="8023">MTDAQVPKIQPWKALKTLSEDSNPDLNKLQKFRSGDDTSGNSGSSVSRPIYRKTAHETEEDGSATENLTSPEE</sequence>
<feature type="compositionally biased region" description="Polar residues" evidence="1">
    <location>
        <begin position="64"/>
        <end position="73"/>
    </location>
</feature>
<dbReference type="RefSeq" id="XP_014170143.1">
    <property type="nucleotide sequence ID" value="XM_014314668.1"/>
</dbReference>
<evidence type="ECO:0000313" key="3">
    <source>
        <dbReference type="Proteomes" id="UP000007796"/>
    </source>
</evidence>
<dbReference type="EMBL" id="GL629801">
    <property type="protein sequence ID" value="EFX00661.1"/>
    <property type="molecule type" value="Genomic_DNA"/>
</dbReference>
<accession>F0XQI0</accession>
<gene>
    <name evidence="2" type="ORF">CMQ_7663</name>
</gene>
<dbReference type="HOGENOM" id="CLU_2705043_0_0_1"/>
<dbReference type="InParanoid" id="F0XQI0"/>
<dbReference type="OrthoDB" id="5413110at2759"/>
<organism evidence="3">
    <name type="scientific">Grosmannia clavigera (strain kw1407 / UAMH 11150)</name>
    <name type="common">Blue stain fungus</name>
    <name type="synonym">Graphiocladiella clavigera</name>
    <dbReference type="NCBI Taxonomy" id="655863"/>
    <lineage>
        <taxon>Eukaryota</taxon>
        <taxon>Fungi</taxon>
        <taxon>Dikarya</taxon>
        <taxon>Ascomycota</taxon>
        <taxon>Pezizomycotina</taxon>
        <taxon>Sordariomycetes</taxon>
        <taxon>Sordariomycetidae</taxon>
        <taxon>Ophiostomatales</taxon>
        <taxon>Ophiostomataceae</taxon>
        <taxon>Leptographium</taxon>
    </lineage>
</organism>
<reference evidence="2 3" key="1">
    <citation type="journal article" date="2011" name="Proc. Natl. Acad. Sci. U.S.A.">
        <title>Genome and transcriptome analyses of the mountain pine beetle-fungal symbiont Grosmannia clavigera, a lodgepole pine pathogen.</title>
        <authorList>
            <person name="DiGuistini S."/>
            <person name="Wang Y."/>
            <person name="Liao N.Y."/>
            <person name="Taylor G."/>
            <person name="Tanguay P."/>
            <person name="Feau N."/>
            <person name="Henrissat B."/>
            <person name="Chan S.K."/>
            <person name="Hesse-Orce U."/>
            <person name="Alamouti S.M."/>
            <person name="Tsui C.K.M."/>
            <person name="Docking R.T."/>
            <person name="Levasseur A."/>
            <person name="Haridas S."/>
            <person name="Robertson G."/>
            <person name="Birol I."/>
            <person name="Holt R.A."/>
            <person name="Marra M.A."/>
            <person name="Hamelin R.C."/>
            <person name="Hirst M."/>
            <person name="Jones S.J.M."/>
            <person name="Bohlmann J."/>
            <person name="Breuil C."/>
        </authorList>
    </citation>
    <scope>NUCLEOTIDE SEQUENCE [LARGE SCALE GENOMIC DNA]</scope>
    <source>
        <strain evidence="3">kw1407 / UAMH 11150</strain>
    </source>
</reference>
<evidence type="ECO:0000313" key="2">
    <source>
        <dbReference type="EMBL" id="EFX00661.1"/>
    </source>
</evidence>
<feature type="compositionally biased region" description="Low complexity" evidence="1">
    <location>
        <begin position="37"/>
        <end position="47"/>
    </location>
</feature>
<dbReference type="Proteomes" id="UP000007796">
    <property type="component" value="Unassembled WGS sequence"/>
</dbReference>
<proteinExistence type="predicted"/>